<organism evidence="5 6">
    <name type="scientific">Burkholderia pseudomultivorans</name>
    <dbReference type="NCBI Taxonomy" id="1207504"/>
    <lineage>
        <taxon>Bacteria</taxon>
        <taxon>Pseudomonadati</taxon>
        <taxon>Pseudomonadota</taxon>
        <taxon>Betaproteobacteria</taxon>
        <taxon>Burkholderiales</taxon>
        <taxon>Burkholderiaceae</taxon>
        <taxon>Burkholderia</taxon>
        <taxon>Burkholderia cepacia complex</taxon>
    </lineage>
</organism>
<dbReference type="PRINTS" id="PR00502">
    <property type="entry name" value="NUDIXFAMILY"/>
</dbReference>
<dbReference type="InterPro" id="IPR020084">
    <property type="entry name" value="NUDIX_hydrolase_CS"/>
</dbReference>
<dbReference type="AlphaFoldDB" id="A0A132E941"/>
<feature type="domain" description="Nudix hydrolase" evidence="4">
    <location>
        <begin position="1"/>
        <end position="118"/>
    </location>
</feature>
<dbReference type="PROSITE" id="PS00893">
    <property type="entry name" value="NUDIX_BOX"/>
    <property type="match status" value="1"/>
</dbReference>
<dbReference type="Proteomes" id="UP000062912">
    <property type="component" value="Unassembled WGS sequence"/>
</dbReference>
<evidence type="ECO:0000256" key="3">
    <source>
        <dbReference type="RuleBase" id="RU003476"/>
    </source>
</evidence>
<dbReference type="SUPFAM" id="SSF55811">
    <property type="entry name" value="Nudix"/>
    <property type="match status" value="1"/>
</dbReference>
<comment type="cofactor">
    <cofactor evidence="1">
        <name>Mg(2+)</name>
        <dbReference type="ChEBI" id="CHEBI:18420"/>
    </cofactor>
</comment>
<dbReference type="EMBL" id="LPJR01000088">
    <property type="protein sequence ID" value="KWF18329.1"/>
    <property type="molecule type" value="Genomic_DNA"/>
</dbReference>
<evidence type="ECO:0000256" key="1">
    <source>
        <dbReference type="ARBA" id="ARBA00001946"/>
    </source>
</evidence>
<dbReference type="CDD" id="cd04667">
    <property type="entry name" value="NUDIX_Hydrolase"/>
    <property type="match status" value="1"/>
</dbReference>
<dbReference type="PROSITE" id="PS51462">
    <property type="entry name" value="NUDIX"/>
    <property type="match status" value="1"/>
</dbReference>
<protein>
    <submittedName>
        <fullName evidence="5">NUDIX hydrolase</fullName>
    </submittedName>
</protein>
<dbReference type="InterPro" id="IPR015797">
    <property type="entry name" value="NUDIX_hydrolase-like_dom_sf"/>
</dbReference>
<dbReference type="InterPro" id="IPR020476">
    <property type="entry name" value="Nudix_hydrolase"/>
</dbReference>
<dbReference type="OrthoDB" id="9791228at2"/>
<name>A0A132E941_9BURK</name>
<sequence>MKERATVLCRRGDRILLVARLNARWTLPGGKPHDGESLRDAARRELQEETGLACGRARYLFRIAGTHKLHHVFLADIEPGAIARPANEIAHCAWIDRESIGSLHCSQPTAQIVELAFDWLRQPRPEPGVVDQDAFADLAA</sequence>
<dbReference type="InterPro" id="IPR000086">
    <property type="entry name" value="NUDIX_hydrolase_dom"/>
</dbReference>
<dbReference type="GO" id="GO:0016787">
    <property type="term" value="F:hydrolase activity"/>
    <property type="evidence" value="ECO:0007669"/>
    <property type="project" value="UniProtKB-KW"/>
</dbReference>
<proteinExistence type="inferred from homology"/>
<reference evidence="5 6" key="1">
    <citation type="submission" date="2015-11" db="EMBL/GenBank/DDBJ databases">
        <title>Expanding the genomic diversity of Burkholderia species for the development of highly accurate diagnostics.</title>
        <authorList>
            <person name="Sahl J."/>
            <person name="Keim P."/>
            <person name="Wagner D."/>
        </authorList>
    </citation>
    <scope>NUCLEOTIDE SEQUENCE [LARGE SCALE GENOMIC DNA]</scope>
    <source>
        <strain evidence="5 6">MSMB368WGS</strain>
    </source>
</reference>
<dbReference type="PANTHER" id="PTHR43046">
    <property type="entry name" value="GDP-MANNOSE MANNOSYL HYDROLASE"/>
    <property type="match status" value="1"/>
</dbReference>
<accession>A0A132E941</accession>
<evidence type="ECO:0000313" key="6">
    <source>
        <dbReference type="Proteomes" id="UP000062912"/>
    </source>
</evidence>
<dbReference type="PANTHER" id="PTHR43046:SF14">
    <property type="entry name" value="MUTT_NUDIX FAMILY PROTEIN"/>
    <property type="match status" value="1"/>
</dbReference>
<comment type="similarity">
    <text evidence="3">Belongs to the Nudix hydrolase family.</text>
</comment>
<keyword evidence="2 3" id="KW-0378">Hydrolase</keyword>
<dbReference type="Gene3D" id="3.90.79.10">
    <property type="entry name" value="Nucleoside Triphosphate Pyrophosphohydrolase"/>
    <property type="match status" value="1"/>
</dbReference>
<gene>
    <name evidence="5" type="ORF">WT56_30845</name>
</gene>
<evidence type="ECO:0000259" key="4">
    <source>
        <dbReference type="PROSITE" id="PS51462"/>
    </source>
</evidence>
<dbReference type="Pfam" id="PF00293">
    <property type="entry name" value="NUDIX"/>
    <property type="match status" value="1"/>
</dbReference>
<evidence type="ECO:0000256" key="2">
    <source>
        <dbReference type="ARBA" id="ARBA00022801"/>
    </source>
</evidence>
<evidence type="ECO:0000313" key="5">
    <source>
        <dbReference type="EMBL" id="KWF18329.1"/>
    </source>
</evidence>
<comment type="caution">
    <text evidence="5">The sequence shown here is derived from an EMBL/GenBank/DDBJ whole genome shotgun (WGS) entry which is preliminary data.</text>
</comment>